<comment type="caution">
    <text evidence="6">The sequence shown here is derived from an EMBL/GenBank/DDBJ whole genome shotgun (WGS) entry which is preliminary data.</text>
</comment>
<protein>
    <submittedName>
        <fullName evidence="6">Transposase</fullName>
    </submittedName>
</protein>
<gene>
    <name evidence="6" type="ORF">ACFPCS_18405</name>
</gene>
<keyword evidence="4" id="KW-0238">DNA-binding</keyword>
<comment type="function">
    <text evidence="1">Required for the transposition of the insertion element.</text>
</comment>
<dbReference type="Pfam" id="PF00872">
    <property type="entry name" value="Transposase_mut"/>
    <property type="match status" value="1"/>
</dbReference>
<sequence length="73" mass="8313">MRQCIVRLTRNSFCYAGRQHRDGIVKVLKPVYTAPIEAAAKDRFTEFVKQWGQAVSGDRTVERKLLGFNPCPS</sequence>
<reference evidence="7" key="1">
    <citation type="journal article" date="2019" name="Int. J. Syst. Evol. Microbiol.">
        <title>The Global Catalogue of Microorganisms (GCM) 10K type strain sequencing project: providing services to taxonomists for standard genome sequencing and annotation.</title>
        <authorList>
            <consortium name="The Broad Institute Genomics Platform"/>
            <consortium name="The Broad Institute Genome Sequencing Center for Infectious Disease"/>
            <person name="Wu L."/>
            <person name="Ma J."/>
        </authorList>
    </citation>
    <scope>NUCLEOTIDE SEQUENCE [LARGE SCALE GENOMIC DNA]</scope>
    <source>
        <strain evidence="7">CGMCC 4.6946</strain>
    </source>
</reference>
<evidence type="ECO:0000256" key="2">
    <source>
        <dbReference type="ARBA" id="ARBA00010961"/>
    </source>
</evidence>
<dbReference type="Proteomes" id="UP001595797">
    <property type="component" value="Unassembled WGS sequence"/>
</dbReference>
<evidence type="ECO:0000256" key="4">
    <source>
        <dbReference type="ARBA" id="ARBA00023125"/>
    </source>
</evidence>
<dbReference type="InterPro" id="IPR001207">
    <property type="entry name" value="Transposase_mutator"/>
</dbReference>
<evidence type="ECO:0000256" key="5">
    <source>
        <dbReference type="ARBA" id="ARBA00023172"/>
    </source>
</evidence>
<accession>A0ABV9TPJ0</accession>
<proteinExistence type="inferred from homology"/>
<evidence type="ECO:0000313" key="7">
    <source>
        <dbReference type="Proteomes" id="UP001595797"/>
    </source>
</evidence>
<evidence type="ECO:0000313" key="6">
    <source>
        <dbReference type="EMBL" id="MFC4905539.1"/>
    </source>
</evidence>
<organism evidence="6 7">
    <name type="scientific">Kocuria oceani</name>
    <dbReference type="NCBI Taxonomy" id="988827"/>
    <lineage>
        <taxon>Bacteria</taxon>
        <taxon>Bacillati</taxon>
        <taxon>Actinomycetota</taxon>
        <taxon>Actinomycetes</taxon>
        <taxon>Micrococcales</taxon>
        <taxon>Micrococcaceae</taxon>
        <taxon>Kocuria</taxon>
    </lineage>
</organism>
<keyword evidence="3" id="KW-0815">Transposition</keyword>
<keyword evidence="5" id="KW-0233">DNA recombination</keyword>
<keyword evidence="7" id="KW-1185">Reference proteome</keyword>
<evidence type="ECO:0000256" key="1">
    <source>
        <dbReference type="ARBA" id="ARBA00002190"/>
    </source>
</evidence>
<evidence type="ECO:0000256" key="3">
    <source>
        <dbReference type="ARBA" id="ARBA00022578"/>
    </source>
</evidence>
<comment type="similarity">
    <text evidence="2">Belongs to the transposase mutator family.</text>
</comment>
<name>A0ABV9TPJ0_9MICC</name>
<dbReference type="EMBL" id="JBHSIW010000027">
    <property type="protein sequence ID" value="MFC4905539.1"/>
    <property type="molecule type" value="Genomic_DNA"/>
</dbReference>